<evidence type="ECO:0000313" key="3">
    <source>
        <dbReference type="EMBL" id="TFH98694.1"/>
    </source>
</evidence>
<evidence type="ECO:0000256" key="2">
    <source>
        <dbReference type="RuleBase" id="RU362080"/>
    </source>
</evidence>
<dbReference type="Pfam" id="PF02604">
    <property type="entry name" value="PhdYeFM_antitox"/>
    <property type="match status" value="1"/>
</dbReference>
<dbReference type="Proteomes" id="UP000297477">
    <property type="component" value="Unassembled WGS sequence"/>
</dbReference>
<dbReference type="SUPFAM" id="SSF143120">
    <property type="entry name" value="YefM-like"/>
    <property type="match status" value="1"/>
</dbReference>
<evidence type="ECO:0000313" key="4">
    <source>
        <dbReference type="Proteomes" id="UP000297477"/>
    </source>
</evidence>
<gene>
    <name evidence="3" type="ORF">E4A49_07850</name>
</gene>
<dbReference type="RefSeq" id="WP_067190511.1">
    <property type="nucleotide sequence ID" value="NZ_CP126965.1"/>
</dbReference>
<evidence type="ECO:0000256" key="1">
    <source>
        <dbReference type="ARBA" id="ARBA00009981"/>
    </source>
</evidence>
<accession>A0ABY2JYN3</accession>
<comment type="similarity">
    <text evidence="1 2">Belongs to the phD/YefM antitoxin family.</text>
</comment>
<comment type="function">
    <text evidence="2">Antitoxin component of a type II toxin-antitoxin (TA) system.</text>
</comment>
<protein>
    <recommendedName>
        <fullName evidence="2">Antitoxin</fullName>
    </recommendedName>
</protein>
<organism evidence="3 4">
    <name type="scientific">Micrococcus lylae</name>
    <dbReference type="NCBI Taxonomy" id="1273"/>
    <lineage>
        <taxon>Bacteria</taxon>
        <taxon>Bacillati</taxon>
        <taxon>Actinomycetota</taxon>
        <taxon>Actinomycetes</taxon>
        <taxon>Micrococcales</taxon>
        <taxon>Micrococcaceae</taxon>
        <taxon>Micrococcus</taxon>
    </lineage>
</organism>
<keyword evidence="4" id="KW-1185">Reference proteome</keyword>
<dbReference type="NCBIfam" id="TIGR01552">
    <property type="entry name" value="phd_fam"/>
    <property type="match status" value="1"/>
</dbReference>
<reference evidence="3 4" key="1">
    <citation type="submission" date="2019-03" db="EMBL/GenBank/DDBJ databases">
        <title>Reclassification of Micrococcus aloeverae and Micrococcus yunnanensis as later heterotypic synonyms of Micrococcus luteus.</title>
        <authorList>
            <person name="Huang C.-H."/>
        </authorList>
    </citation>
    <scope>NUCLEOTIDE SEQUENCE [LARGE SCALE GENOMIC DNA]</scope>
    <source>
        <strain evidence="3 4">BCRC 12151</strain>
    </source>
</reference>
<dbReference type="InterPro" id="IPR006442">
    <property type="entry name" value="Antitoxin_Phd/YefM"/>
</dbReference>
<sequence>METVKVHQAKTHLSALLKRVEAGEEILIARGDRGVARLVPVEPARRELGFGSYRLPDGFFDELPEDELEVWEA</sequence>
<dbReference type="Gene3D" id="3.40.1620.10">
    <property type="entry name" value="YefM-like domain"/>
    <property type="match status" value="1"/>
</dbReference>
<dbReference type="EMBL" id="SPKT01000014">
    <property type="protein sequence ID" value="TFH98694.1"/>
    <property type="molecule type" value="Genomic_DNA"/>
</dbReference>
<comment type="caution">
    <text evidence="3">The sequence shown here is derived from an EMBL/GenBank/DDBJ whole genome shotgun (WGS) entry which is preliminary data.</text>
</comment>
<dbReference type="InterPro" id="IPR051416">
    <property type="entry name" value="phD-YefM_TA_antitoxins"/>
</dbReference>
<dbReference type="InterPro" id="IPR036165">
    <property type="entry name" value="YefM-like_sf"/>
</dbReference>
<name>A0ABY2JYN3_9MICC</name>
<proteinExistence type="inferred from homology"/>
<dbReference type="PANTHER" id="PTHR35377">
    <property type="entry name" value="ANTITOXIN VAPB49-RELATED-RELATED"/>
    <property type="match status" value="1"/>
</dbReference>